<evidence type="ECO:0000313" key="2">
    <source>
        <dbReference type="EMBL" id="KAH7328646.1"/>
    </source>
</evidence>
<accession>A0A8K0T3E7</accession>
<keyword evidence="3" id="KW-1185">Reference proteome</keyword>
<proteinExistence type="predicted"/>
<dbReference type="AlphaFoldDB" id="A0A8K0T3E7"/>
<organism evidence="2 3">
    <name type="scientific">Stachybotrys elegans</name>
    <dbReference type="NCBI Taxonomy" id="80388"/>
    <lineage>
        <taxon>Eukaryota</taxon>
        <taxon>Fungi</taxon>
        <taxon>Dikarya</taxon>
        <taxon>Ascomycota</taxon>
        <taxon>Pezizomycotina</taxon>
        <taxon>Sordariomycetes</taxon>
        <taxon>Hypocreomycetidae</taxon>
        <taxon>Hypocreales</taxon>
        <taxon>Stachybotryaceae</taxon>
        <taxon>Stachybotrys</taxon>
    </lineage>
</organism>
<feature type="signal peptide" evidence="1">
    <location>
        <begin position="1"/>
        <end position="21"/>
    </location>
</feature>
<comment type="caution">
    <text evidence="2">The sequence shown here is derived from an EMBL/GenBank/DDBJ whole genome shotgun (WGS) entry which is preliminary data.</text>
</comment>
<name>A0A8K0T3E7_9HYPO</name>
<reference evidence="2" key="1">
    <citation type="journal article" date="2021" name="Nat. Commun.">
        <title>Genetic determinants of endophytism in the Arabidopsis root mycobiome.</title>
        <authorList>
            <person name="Mesny F."/>
            <person name="Miyauchi S."/>
            <person name="Thiergart T."/>
            <person name="Pickel B."/>
            <person name="Atanasova L."/>
            <person name="Karlsson M."/>
            <person name="Huettel B."/>
            <person name="Barry K.W."/>
            <person name="Haridas S."/>
            <person name="Chen C."/>
            <person name="Bauer D."/>
            <person name="Andreopoulos W."/>
            <person name="Pangilinan J."/>
            <person name="LaButti K."/>
            <person name="Riley R."/>
            <person name="Lipzen A."/>
            <person name="Clum A."/>
            <person name="Drula E."/>
            <person name="Henrissat B."/>
            <person name="Kohler A."/>
            <person name="Grigoriev I.V."/>
            <person name="Martin F.M."/>
            <person name="Hacquard S."/>
        </authorList>
    </citation>
    <scope>NUCLEOTIDE SEQUENCE</scope>
    <source>
        <strain evidence="2">MPI-CAGE-CH-0235</strain>
    </source>
</reference>
<gene>
    <name evidence="2" type="ORF">B0I35DRAFT_417958</name>
</gene>
<protein>
    <recommendedName>
        <fullName evidence="4">Secreted protein</fullName>
    </recommendedName>
</protein>
<dbReference type="EMBL" id="JAGPNK010000001">
    <property type="protein sequence ID" value="KAH7328646.1"/>
    <property type="molecule type" value="Genomic_DNA"/>
</dbReference>
<evidence type="ECO:0008006" key="4">
    <source>
        <dbReference type="Google" id="ProtNLM"/>
    </source>
</evidence>
<feature type="chain" id="PRO_5035470685" description="Secreted protein" evidence="1">
    <location>
        <begin position="22"/>
        <end position="122"/>
    </location>
</feature>
<evidence type="ECO:0000313" key="3">
    <source>
        <dbReference type="Proteomes" id="UP000813444"/>
    </source>
</evidence>
<evidence type="ECO:0000256" key="1">
    <source>
        <dbReference type="SAM" id="SignalP"/>
    </source>
</evidence>
<keyword evidence="1" id="KW-0732">Signal</keyword>
<sequence>MSSMKLYLYLAILSSSDVASSVANGEGPSRFVIRVLCPGGSHHVLICPPICRAHFLPSFCHFFFRTPMARPGPNETIYRPRTFPLKVRLPQVPTGDSTVPRLYSCVEWHLSGFGCCQYSAGT</sequence>
<dbReference type="Proteomes" id="UP000813444">
    <property type="component" value="Unassembled WGS sequence"/>
</dbReference>